<name>A0AAN6XMU0_9PEZI</name>
<feature type="compositionally biased region" description="Polar residues" evidence="1">
    <location>
        <begin position="38"/>
        <end position="58"/>
    </location>
</feature>
<feature type="compositionally biased region" description="Polar residues" evidence="1">
    <location>
        <begin position="75"/>
        <end position="97"/>
    </location>
</feature>
<evidence type="ECO:0000313" key="3">
    <source>
        <dbReference type="Proteomes" id="UP001303160"/>
    </source>
</evidence>
<keyword evidence="3" id="KW-1185">Reference proteome</keyword>
<dbReference type="AlphaFoldDB" id="A0AAN6XMU0"/>
<evidence type="ECO:0000313" key="2">
    <source>
        <dbReference type="EMBL" id="KAK4203539.1"/>
    </source>
</evidence>
<accession>A0AAN6XMU0</accession>
<evidence type="ECO:0000256" key="1">
    <source>
        <dbReference type="SAM" id="MobiDB-lite"/>
    </source>
</evidence>
<feature type="region of interest" description="Disordered" evidence="1">
    <location>
        <begin position="38"/>
        <end position="136"/>
    </location>
</feature>
<proteinExistence type="predicted"/>
<dbReference type="Proteomes" id="UP001303160">
    <property type="component" value="Unassembled WGS sequence"/>
</dbReference>
<reference evidence="2" key="2">
    <citation type="submission" date="2023-05" db="EMBL/GenBank/DDBJ databases">
        <authorList>
            <consortium name="Lawrence Berkeley National Laboratory"/>
            <person name="Steindorff A."/>
            <person name="Hensen N."/>
            <person name="Bonometti L."/>
            <person name="Westerberg I."/>
            <person name="Brannstrom I.O."/>
            <person name="Guillou S."/>
            <person name="Cros-Aarteil S."/>
            <person name="Calhoun S."/>
            <person name="Haridas S."/>
            <person name="Kuo A."/>
            <person name="Mondo S."/>
            <person name="Pangilinan J."/>
            <person name="Riley R."/>
            <person name="Labutti K."/>
            <person name="Andreopoulos B."/>
            <person name="Lipzen A."/>
            <person name="Chen C."/>
            <person name="Yanf M."/>
            <person name="Daum C."/>
            <person name="Ng V."/>
            <person name="Clum A."/>
            <person name="Ohm R."/>
            <person name="Martin F."/>
            <person name="Silar P."/>
            <person name="Natvig D."/>
            <person name="Lalanne C."/>
            <person name="Gautier V."/>
            <person name="Ament-Velasquez S.L."/>
            <person name="Kruys A."/>
            <person name="Hutchinson M.I."/>
            <person name="Powell A.J."/>
            <person name="Barry K."/>
            <person name="Miller A.N."/>
            <person name="Grigoriev I.V."/>
            <person name="Debuchy R."/>
            <person name="Gladieux P."/>
            <person name="Thoren M.H."/>
            <person name="Johannesson H."/>
        </authorList>
    </citation>
    <scope>NUCLEOTIDE SEQUENCE</scope>
    <source>
        <strain evidence="2">CBS 315.58</strain>
    </source>
</reference>
<dbReference type="EMBL" id="MU863888">
    <property type="protein sequence ID" value="KAK4203539.1"/>
    <property type="molecule type" value="Genomic_DNA"/>
</dbReference>
<sequence>MSTPRDSRPCKCKEPKPPKPGQDKNFCYRCKGLVGSYPYTSGSKPSTTGYGQPTGYPQSSGHGKSSEHGKPSGSAHSSGSGRPFQYQQPSDFAQSTEYARPSGHAQSSAYEPPSGYVPQPPAPMTEEEAAVTPGERASYERGLAEHKEQLESVERELKWWKPQYLASAPERGPKCRCLRIAKEVVDGVRLCWAPNGECLGKRASAVPGLCENCTNCDAYREIYQGHLDKRRSLLKNPPEPSLVCYCKKLHLKGKRGICFSRQVDGEVMCRSGNKVTNYYCSPCTTANCREKRREEEAQEAAAKEAAAKARKS</sequence>
<reference evidence="2" key="1">
    <citation type="journal article" date="2023" name="Mol. Phylogenet. Evol.">
        <title>Genome-scale phylogeny and comparative genomics of the fungal order Sordariales.</title>
        <authorList>
            <person name="Hensen N."/>
            <person name="Bonometti L."/>
            <person name="Westerberg I."/>
            <person name="Brannstrom I.O."/>
            <person name="Guillou S."/>
            <person name="Cros-Aarteil S."/>
            <person name="Calhoun S."/>
            <person name="Haridas S."/>
            <person name="Kuo A."/>
            <person name="Mondo S."/>
            <person name="Pangilinan J."/>
            <person name="Riley R."/>
            <person name="LaButti K."/>
            <person name="Andreopoulos B."/>
            <person name="Lipzen A."/>
            <person name="Chen C."/>
            <person name="Yan M."/>
            <person name="Daum C."/>
            <person name="Ng V."/>
            <person name="Clum A."/>
            <person name="Steindorff A."/>
            <person name="Ohm R.A."/>
            <person name="Martin F."/>
            <person name="Silar P."/>
            <person name="Natvig D.O."/>
            <person name="Lalanne C."/>
            <person name="Gautier V."/>
            <person name="Ament-Velasquez S.L."/>
            <person name="Kruys A."/>
            <person name="Hutchinson M.I."/>
            <person name="Powell A.J."/>
            <person name="Barry K."/>
            <person name="Miller A.N."/>
            <person name="Grigoriev I.V."/>
            <person name="Debuchy R."/>
            <person name="Gladieux P."/>
            <person name="Hiltunen Thoren M."/>
            <person name="Johannesson H."/>
        </authorList>
    </citation>
    <scope>NUCLEOTIDE SEQUENCE</scope>
    <source>
        <strain evidence="2">CBS 315.58</strain>
    </source>
</reference>
<protein>
    <submittedName>
        <fullName evidence="2">Uncharacterized protein</fullName>
    </submittedName>
</protein>
<feature type="region of interest" description="Disordered" evidence="1">
    <location>
        <begin position="1"/>
        <end position="26"/>
    </location>
</feature>
<comment type="caution">
    <text evidence="2">The sequence shown here is derived from an EMBL/GenBank/DDBJ whole genome shotgun (WGS) entry which is preliminary data.</text>
</comment>
<gene>
    <name evidence="2" type="ORF">QBC40DRAFT_293662</name>
</gene>
<organism evidence="2 3">
    <name type="scientific">Triangularia verruculosa</name>
    <dbReference type="NCBI Taxonomy" id="2587418"/>
    <lineage>
        <taxon>Eukaryota</taxon>
        <taxon>Fungi</taxon>
        <taxon>Dikarya</taxon>
        <taxon>Ascomycota</taxon>
        <taxon>Pezizomycotina</taxon>
        <taxon>Sordariomycetes</taxon>
        <taxon>Sordariomycetidae</taxon>
        <taxon>Sordariales</taxon>
        <taxon>Podosporaceae</taxon>
        <taxon>Triangularia</taxon>
    </lineage>
</organism>
<feature type="compositionally biased region" description="Basic and acidic residues" evidence="1">
    <location>
        <begin position="1"/>
        <end position="17"/>
    </location>
</feature>